<sequence>MLDRALKIAREDGILQLLRSTERVVRARLLYELQKHEMTRQLYESAFAYTDYWESRYAAGRPSGPGSVGAHARFKADVVNELVAENDVESVLEFGCGDGSQLELAEYPEYIGLEVSESAVQQCAERFADDPRKSFFLYRPSSFVNRGPFDSDVVVSLEVLFHVVDRETWEKTLSDMFNAARRYVVVFSSNRDDPATDKMHIRHRRFTEHVEREFPEFELIEVVENPFEERHSDFYIYERTAPEE</sequence>
<evidence type="ECO:0000313" key="2">
    <source>
        <dbReference type="Proteomes" id="UP001057580"/>
    </source>
</evidence>
<dbReference type="AlphaFoldDB" id="A0A9E7U859"/>
<evidence type="ECO:0000313" key="1">
    <source>
        <dbReference type="EMBL" id="UWM54361.1"/>
    </source>
</evidence>
<accession>A0A9E7U859</accession>
<dbReference type="Proteomes" id="UP001057580">
    <property type="component" value="Chromosome"/>
</dbReference>
<dbReference type="Gene3D" id="3.40.50.150">
    <property type="entry name" value="Vaccinia Virus protein VP39"/>
    <property type="match status" value="1"/>
</dbReference>
<organism evidence="1 2">
    <name type="scientific">Salinirubellus salinus</name>
    <dbReference type="NCBI Taxonomy" id="1364945"/>
    <lineage>
        <taxon>Archaea</taxon>
        <taxon>Methanobacteriati</taxon>
        <taxon>Methanobacteriota</taxon>
        <taxon>Stenosarchaea group</taxon>
        <taxon>Halobacteria</taxon>
        <taxon>Halobacteriales</taxon>
        <taxon>Natronomonadaceae</taxon>
        <taxon>Salinirubellus</taxon>
    </lineage>
</organism>
<gene>
    <name evidence="1" type="ORF">N0B31_19865</name>
</gene>
<reference evidence="1" key="1">
    <citation type="submission" date="2022-09" db="EMBL/GenBank/DDBJ databases">
        <title>Diverse halophilic archaea isolated from saline environments.</title>
        <authorList>
            <person name="Cui H.-L."/>
        </authorList>
    </citation>
    <scope>NUCLEOTIDE SEQUENCE</scope>
    <source>
        <strain evidence="1">ZS-35-S2</strain>
    </source>
</reference>
<dbReference type="EMBL" id="CP104003">
    <property type="protein sequence ID" value="UWM54361.1"/>
    <property type="molecule type" value="Genomic_DNA"/>
</dbReference>
<dbReference type="KEGG" id="ssai:N0B31_19865"/>
<name>A0A9E7U859_9EURY</name>
<dbReference type="SUPFAM" id="SSF53335">
    <property type="entry name" value="S-adenosyl-L-methionine-dependent methyltransferases"/>
    <property type="match status" value="1"/>
</dbReference>
<keyword evidence="1" id="KW-0489">Methyltransferase</keyword>
<dbReference type="RefSeq" id="WP_260593381.1">
    <property type="nucleotide sequence ID" value="NZ_CP104003.1"/>
</dbReference>
<dbReference type="GeneID" id="74944729"/>
<proteinExistence type="predicted"/>
<keyword evidence="1" id="KW-0808">Transferase</keyword>
<dbReference type="Pfam" id="PF13489">
    <property type="entry name" value="Methyltransf_23"/>
    <property type="match status" value="1"/>
</dbReference>
<protein>
    <submittedName>
        <fullName evidence="1">Class I SAM-dependent methyltransferase</fullName>
    </submittedName>
</protein>
<dbReference type="GO" id="GO:0032259">
    <property type="term" value="P:methylation"/>
    <property type="evidence" value="ECO:0007669"/>
    <property type="project" value="UniProtKB-KW"/>
</dbReference>
<dbReference type="GO" id="GO:0008168">
    <property type="term" value="F:methyltransferase activity"/>
    <property type="evidence" value="ECO:0007669"/>
    <property type="project" value="UniProtKB-KW"/>
</dbReference>
<dbReference type="InterPro" id="IPR029063">
    <property type="entry name" value="SAM-dependent_MTases_sf"/>
</dbReference>
<keyword evidence="2" id="KW-1185">Reference proteome</keyword>